<dbReference type="EMBL" id="MCHY01000011">
    <property type="protein sequence ID" value="RKD21709.1"/>
    <property type="molecule type" value="Genomic_DNA"/>
</dbReference>
<dbReference type="InterPro" id="IPR036291">
    <property type="entry name" value="NAD(P)-bd_dom_sf"/>
</dbReference>
<dbReference type="InterPro" id="IPR003781">
    <property type="entry name" value="CoA-bd"/>
</dbReference>
<evidence type="ECO:0000313" key="2">
    <source>
        <dbReference type="EMBL" id="RKD21709.1"/>
    </source>
</evidence>
<feature type="domain" description="CoA-binding" evidence="1">
    <location>
        <begin position="15"/>
        <end position="108"/>
    </location>
</feature>
<comment type="caution">
    <text evidence="2">The sequence shown here is derived from an EMBL/GenBank/DDBJ whole genome shotgun (WGS) entry which is preliminary data.</text>
</comment>
<proteinExistence type="predicted"/>
<evidence type="ECO:0000313" key="3">
    <source>
        <dbReference type="Proteomes" id="UP000284219"/>
    </source>
</evidence>
<dbReference type="Gene3D" id="3.40.50.720">
    <property type="entry name" value="NAD(P)-binding Rossmann-like Domain"/>
    <property type="match status" value="1"/>
</dbReference>
<reference evidence="2 3" key="1">
    <citation type="submission" date="2016-08" db="EMBL/GenBank/DDBJ databases">
        <title>Novel Firmicute Genomes.</title>
        <authorList>
            <person name="Poppleton D.I."/>
            <person name="Gribaldo S."/>
        </authorList>
    </citation>
    <scope>NUCLEOTIDE SEQUENCE [LARGE SCALE GENOMIC DNA]</scope>
    <source>
        <strain evidence="2 3">RAOx-1</strain>
    </source>
</reference>
<dbReference type="SMART" id="SM00881">
    <property type="entry name" value="CoA_binding"/>
    <property type="match status" value="1"/>
</dbReference>
<dbReference type="SUPFAM" id="SSF51735">
    <property type="entry name" value="NAD(P)-binding Rossmann-fold domains"/>
    <property type="match status" value="1"/>
</dbReference>
<organism evidence="2 3">
    <name type="scientific">Ammoniphilus oxalaticus</name>
    <dbReference type="NCBI Taxonomy" id="66863"/>
    <lineage>
        <taxon>Bacteria</taxon>
        <taxon>Bacillati</taxon>
        <taxon>Bacillota</taxon>
        <taxon>Bacilli</taxon>
        <taxon>Bacillales</taxon>
        <taxon>Paenibacillaceae</taxon>
        <taxon>Aneurinibacillus group</taxon>
        <taxon>Ammoniphilus</taxon>
    </lineage>
</organism>
<protein>
    <submittedName>
        <fullName evidence="2">CoA-binding protein</fullName>
    </submittedName>
</protein>
<dbReference type="OrthoDB" id="9804695at2"/>
<evidence type="ECO:0000259" key="1">
    <source>
        <dbReference type="SMART" id="SM00881"/>
    </source>
</evidence>
<name>A0A419SEE9_9BACL</name>
<dbReference type="Proteomes" id="UP000284219">
    <property type="component" value="Unassembled WGS sequence"/>
</dbReference>
<dbReference type="AlphaFoldDB" id="A0A419SEE9"/>
<sequence>MAMQNPSKEEIKQILVDAKTIAIVGLSDNPDRISYQVAKRMQSYGYKIIPVNPMIKEALGEKAVATLTEIKEPVDIINVFRRVDQIMPVAEEAVEYGQGKVFWMQLGLVHEEAAALCKQHGMSVIMDYCIKVAYAELIQS</sequence>
<keyword evidence="3" id="KW-1185">Reference proteome</keyword>
<dbReference type="Pfam" id="PF13380">
    <property type="entry name" value="CoA_binding_2"/>
    <property type="match status" value="1"/>
</dbReference>
<accession>A0A419SEE9</accession>
<dbReference type="PANTHER" id="PTHR33303">
    <property type="entry name" value="CYTOPLASMIC PROTEIN-RELATED"/>
    <property type="match status" value="1"/>
</dbReference>
<dbReference type="PANTHER" id="PTHR33303:SF2">
    <property type="entry name" value="COA-BINDING DOMAIN-CONTAINING PROTEIN"/>
    <property type="match status" value="1"/>
</dbReference>
<gene>
    <name evidence="2" type="ORF">BEP19_13850</name>
</gene>